<dbReference type="AlphaFoldDB" id="A0A6C0CV71"/>
<evidence type="ECO:0000256" key="1">
    <source>
        <dbReference type="SAM" id="Phobius"/>
    </source>
</evidence>
<sequence>MFKVILIDVILKFSCLLFVLLVAFVLICLGKRIQGEKKHFNFFRDAAKKKRDEKCRTWVRVSVTGVKKEGWSPPFLFFYFYFSTI</sequence>
<organism evidence="2">
    <name type="scientific">viral metagenome</name>
    <dbReference type="NCBI Taxonomy" id="1070528"/>
    <lineage>
        <taxon>unclassified sequences</taxon>
        <taxon>metagenomes</taxon>
        <taxon>organismal metagenomes</taxon>
    </lineage>
</organism>
<keyword evidence="1" id="KW-0472">Membrane</keyword>
<name>A0A6C0CV71_9ZZZZ</name>
<reference evidence="2" key="1">
    <citation type="journal article" date="2020" name="Nature">
        <title>Giant virus diversity and host interactions through global metagenomics.</title>
        <authorList>
            <person name="Schulz F."/>
            <person name="Roux S."/>
            <person name="Paez-Espino D."/>
            <person name="Jungbluth S."/>
            <person name="Walsh D.A."/>
            <person name="Denef V.J."/>
            <person name="McMahon K.D."/>
            <person name="Konstantinidis K.T."/>
            <person name="Eloe-Fadrosh E.A."/>
            <person name="Kyrpides N.C."/>
            <person name="Woyke T."/>
        </authorList>
    </citation>
    <scope>NUCLEOTIDE SEQUENCE</scope>
    <source>
        <strain evidence="2">GVMAG-M-3300022752-39</strain>
    </source>
</reference>
<accession>A0A6C0CV71</accession>
<keyword evidence="1" id="KW-1133">Transmembrane helix</keyword>
<keyword evidence="1" id="KW-0812">Transmembrane</keyword>
<feature type="transmembrane region" description="Helical" evidence="1">
    <location>
        <begin position="6"/>
        <end position="29"/>
    </location>
</feature>
<protein>
    <submittedName>
        <fullName evidence="2">Uncharacterized protein</fullName>
    </submittedName>
</protein>
<evidence type="ECO:0000313" key="2">
    <source>
        <dbReference type="EMBL" id="QHT08052.1"/>
    </source>
</evidence>
<dbReference type="EMBL" id="MN739490">
    <property type="protein sequence ID" value="QHT08052.1"/>
    <property type="molecule type" value="Genomic_DNA"/>
</dbReference>
<proteinExistence type="predicted"/>